<organism evidence="1 2">
    <name type="scientific">Entomophthora muscae</name>
    <dbReference type="NCBI Taxonomy" id="34485"/>
    <lineage>
        <taxon>Eukaryota</taxon>
        <taxon>Fungi</taxon>
        <taxon>Fungi incertae sedis</taxon>
        <taxon>Zoopagomycota</taxon>
        <taxon>Entomophthoromycotina</taxon>
        <taxon>Entomophthoromycetes</taxon>
        <taxon>Entomophthorales</taxon>
        <taxon>Entomophthoraceae</taxon>
        <taxon>Entomophthora</taxon>
    </lineage>
</organism>
<dbReference type="Proteomes" id="UP001165960">
    <property type="component" value="Unassembled WGS sequence"/>
</dbReference>
<keyword evidence="2" id="KW-1185">Reference proteome</keyword>
<proteinExistence type="predicted"/>
<evidence type="ECO:0000313" key="2">
    <source>
        <dbReference type="Proteomes" id="UP001165960"/>
    </source>
</evidence>
<accession>A0ACC2T5L1</accession>
<evidence type="ECO:0000313" key="1">
    <source>
        <dbReference type="EMBL" id="KAJ9069934.1"/>
    </source>
</evidence>
<dbReference type="EMBL" id="QTSX02003601">
    <property type="protein sequence ID" value="KAJ9069934.1"/>
    <property type="molecule type" value="Genomic_DNA"/>
</dbReference>
<sequence>MTILRRTSRAALRAGGVFTGGLATVFAWDGIFNDSTLIRNIRTVKTTAQIAMDYKLNFKADNTEGIDDLHTRTAMRILHCCQTNGGLYIKFGQQIAQQAAILPPQYNEILKVMYDRAPVVGFDEVRKIFREEFGKEPDEMFKSFEPIAFASASIAQVHRAELFDGTQVAVKVQKPYIRKQLDYDLFVYRMVCLSFEKLFELPIYWSTAYTEKHLREEVDFIKEGHNAEMCNDAITKEPRLASKLYVPKVYWDVSSPRVLTAEWIDGTSLIDHEIVASQGHSLTSVMTTLVDLFSHQIFVTGFLHCDPHPGNILVRKNPLNGETQVVVLDHGLYIRESESFRHQYALFWKSLFMVETDLTKTIAQQWGIKDAELLATATLLRPYSGAPHRSHLVSRKAKDDTRFGSQVALKERAQKFLSDTEALPRELIFVGRNMNIVRANNKLLGSPVNRISRMADWAIIGLAGDWKNHTPSMIFKRVPESRLCTLQFYTRYLQFRLTLLSFDVVFYAHWIYQKITSLFSVTKPKGFEELLDNSMIKQVKDNLGIDLTQAFEG</sequence>
<name>A0ACC2T5L1_9FUNG</name>
<comment type="caution">
    <text evidence="1">The sequence shown here is derived from an EMBL/GenBank/DDBJ whole genome shotgun (WGS) entry which is preliminary data.</text>
</comment>
<protein>
    <submittedName>
        <fullName evidence="1">Uncharacterized protein</fullName>
    </submittedName>
</protein>
<gene>
    <name evidence="1" type="ORF">DSO57_1013646</name>
</gene>
<reference evidence="1" key="1">
    <citation type="submission" date="2022-04" db="EMBL/GenBank/DDBJ databases">
        <title>Genome of the entomopathogenic fungus Entomophthora muscae.</title>
        <authorList>
            <person name="Elya C."/>
            <person name="Lovett B.R."/>
            <person name="Lee E."/>
            <person name="Macias A.M."/>
            <person name="Hajek A.E."/>
            <person name="De Bivort B.L."/>
            <person name="Kasson M.T."/>
            <person name="De Fine Licht H.H."/>
            <person name="Stajich J.E."/>
        </authorList>
    </citation>
    <scope>NUCLEOTIDE SEQUENCE</scope>
    <source>
        <strain evidence="1">Berkeley</strain>
    </source>
</reference>